<evidence type="ECO:0000256" key="8">
    <source>
        <dbReference type="RuleBase" id="RU363041"/>
    </source>
</evidence>
<feature type="transmembrane region" description="Helical" evidence="8">
    <location>
        <begin position="6"/>
        <end position="24"/>
    </location>
</feature>
<reference evidence="9 10" key="1">
    <citation type="submission" date="2018-08" db="EMBL/GenBank/DDBJ databases">
        <authorList>
            <person name="Lee Y."/>
            <person name="Kakembo D."/>
        </authorList>
    </citation>
    <scope>NUCLEOTIDE SEQUENCE [LARGE SCALE GENOMIC DNA]</scope>
    <source>
        <strain evidence="9 10">JBCS1880</strain>
    </source>
</reference>
<dbReference type="GO" id="GO:0005886">
    <property type="term" value="C:plasma membrane"/>
    <property type="evidence" value="ECO:0007669"/>
    <property type="project" value="UniProtKB-SubCell"/>
</dbReference>
<evidence type="ECO:0000313" key="9">
    <source>
        <dbReference type="EMBL" id="AXO90857.1"/>
    </source>
</evidence>
<comment type="similarity">
    <text evidence="2 8">Belongs to the 4-toluene sulfonate uptake permease (TSUP) (TC 2.A.102) family.</text>
</comment>
<dbReference type="RefSeq" id="WP_039583182.1">
    <property type="nucleotide sequence ID" value="NZ_CP009747.1"/>
</dbReference>
<proteinExistence type="inferred from homology"/>
<sequence length="248" mass="26113">MNETYFLVVMLTLTFIAAGAVKGVTGMGLPTVAMGLLGTAMPPSAAAALLIIPSLVTNVWQCVSGPGTYHLIRRLWPMQAAIAVGTLPAAALLVSVNPAWSGFALGIALLIYALYALFATTFVVSQRAERYLSPVIGLVTGAITGATGVFVMPAVPYLQSLRLERDELVQALGLSFTTSTVALAAGLLLHGGMKFEQVGLSTLAVIPAMVGMFVGQSIRTRISPKRFKQCFLIFLAVLGLELASRPFL</sequence>
<dbReference type="Pfam" id="PF01925">
    <property type="entry name" value="TauE"/>
    <property type="match status" value="1"/>
</dbReference>
<keyword evidence="6 8" id="KW-1133">Transmembrane helix</keyword>
<protein>
    <recommendedName>
        <fullName evidence="8">Probable membrane transporter protein</fullName>
    </recommendedName>
</protein>
<organism evidence="9 10">
    <name type="scientific">Pseudomonas parafulva</name>
    <dbReference type="NCBI Taxonomy" id="157782"/>
    <lineage>
        <taxon>Bacteria</taxon>
        <taxon>Pseudomonadati</taxon>
        <taxon>Pseudomonadota</taxon>
        <taxon>Gammaproteobacteria</taxon>
        <taxon>Pseudomonadales</taxon>
        <taxon>Pseudomonadaceae</taxon>
        <taxon>Pseudomonas</taxon>
    </lineage>
</organism>
<dbReference type="InterPro" id="IPR052017">
    <property type="entry name" value="TSUP"/>
</dbReference>
<feature type="transmembrane region" description="Helical" evidence="8">
    <location>
        <begin position="168"/>
        <end position="192"/>
    </location>
</feature>
<dbReference type="AlphaFoldDB" id="A0AAI8PDT4"/>
<evidence type="ECO:0000256" key="4">
    <source>
        <dbReference type="ARBA" id="ARBA00022475"/>
    </source>
</evidence>
<evidence type="ECO:0000256" key="5">
    <source>
        <dbReference type="ARBA" id="ARBA00022692"/>
    </source>
</evidence>
<dbReference type="PANTHER" id="PTHR30269">
    <property type="entry name" value="TRANSMEMBRANE PROTEIN YFCA"/>
    <property type="match status" value="1"/>
</dbReference>
<gene>
    <name evidence="9" type="ORF">DZC75_11425</name>
</gene>
<dbReference type="KEGG" id="ppv:NJ69_08175"/>
<comment type="subcellular location">
    <subcellularLocation>
        <location evidence="1 8">Cell membrane</location>
        <topology evidence="1 8">Multi-pass membrane protein</topology>
    </subcellularLocation>
</comment>
<keyword evidence="7 8" id="KW-0472">Membrane</keyword>
<keyword evidence="10" id="KW-1185">Reference proteome</keyword>
<dbReference type="InterPro" id="IPR002781">
    <property type="entry name" value="TM_pro_TauE-like"/>
</dbReference>
<name>A0AAI8PDT4_9PSED</name>
<keyword evidence="5 8" id="KW-0812">Transmembrane</keyword>
<evidence type="ECO:0000256" key="7">
    <source>
        <dbReference type="ARBA" id="ARBA00023136"/>
    </source>
</evidence>
<dbReference type="PANTHER" id="PTHR30269:SF32">
    <property type="entry name" value="MEMBRANE TRANSPORTER PROTEIN-RELATED"/>
    <property type="match status" value="1"/>
</dbReference>
<keyword evidence="4 8" id="KW-1003">Cell membrane</keyword>
<dbReference type="Proteomes" id="UP000258127">
    <property type="component" value="Chromosome"/>
</dbReference>
<feature type="transmembrane region" description="Helical" evidence="8">
    <location>
        <begin position="198"/>
        <end position="218"/>
    </location>
</feature>
<feature type="transmembrane region" description="Helical" evidence="8">
    <location>
        <begin position="103"/>
        <end position="125"/>
    </location>
</feature>
<evidence type="ECO:0000256" key="6">
    <source>
        <dbReference type="ARBA" id="ARBA00022989"/>
    </source>
</evidence>
<evidence type="ECO:0000256" key="1">
    <source>
        <dbReference type="ARBA" id="ARBA00004651"/>
    </source>
</evidence>
<keyword evidence="3" id="KW-0813">Transport</keyword>
<evidence type="ECO:0000313" key="10">
    <source>
        <dbReference type="Proteomes" id="UP000258127"/>
    </source>
</evidence>
<evidence type="ECO:0000256" key="2">
    <source>
        <dbReference type="ARBA" id="ARBA00009142"/>
    </source>
</evidence>
<evidence type="ECO:0000256" key="3">
    <source>
        <dbReference type="ARBA" id="ARBA00022448"/>
    </source>
</evidence>
<feature type="transmembrane region" description="Helical" evidence="8">
    <location>
        <begin position="36"/>
        <end position="56"/>
    </location>
</feature>
<feature type="transmembrane region" description="Helical" evidence="8">
    <location>
        <begin position="131"/>
        <end position="156"/>
    </location>
</feature>
<accession>A0AAI8PDT4</accession>
<dbReference type="EMBL" id="CP031641">
    <property type="protein sequence ID" value="AXO90857.1"/>
    <property type="molecule type" value="Genomic_DNA"/>
</dbReference>
<feature type="transmembrane region" description="Helical" evidence="8">
    <location>
        <begin position="76"/>
        <end position="96"/>
    </location>
</feature>